<dbReference type="EMBL" id="MCGT01000033">
    <property type="protein sequence ID" value="ORX47408.1"/>
    <property type="molecule type" value="Genomic_DNA"/>
</dbReference>
<feature type="transmembrane region" description="Helical" evidence="2">
    <location>
        <begin position="163"/>
        <end position="183"/>
    </location>
</feature>
<keyword evidence="2" id="KW-0812">Transmembrane</keyword>
<feature type="region of interest" description="Disordered" evidence="1">
    <location>
        <begin position="15"/>
        <end position="41"/>
    </location>
</feature>
<feature type="transmembrane region" description="Helical" evidence="2">
    <location>
        <begin position="108"/>
        <end position="125"/>
    </location>
</feature>
<evidence type="ECO:0000256" key="1">
    <source>
        <dbReference type="SAM" id="MobiDB-lite"/>
    </source>
</evidence>
<dbReference type="AlphaFoldDB" id="A0A1X2G7Y5"/>
<accession>A0A1X2G7Y5</accession>
<proteinExistence type="predicted"/>
<keyword evidence="2" id="KW-1133">Transmembrane helix</keyword>
<sequence>MYVVMPTSSLKRQNAFIDSPSPLSPTFLDRPGSSSNSDDDIDLSDSASDISFDSAASVPIVLRSHALGDYDPPVQLGIPYLRQRASSLTNQSPRRDPRIAWPRQVRKYTLLFLVLYTLVLLYTSSHRCFRLKSIPTERFMALEPGAPSHFWVPIYKHDTCWQLSYVIPSAFSWLCLVAVLFCIH</sequence>
<evidence type="ECO:0000313" key="4">
    <source>
        <dbReference type="Proteomes" id="UP000242146"/>
    </source>
</evidence>
<name>A0A1X2G7Y5_9FUNG</name>
<evidence type="ECO:0000313" key="3">
    <source>
        <dbReference type="EMBL" id="ORX47408.1"/>
    </source>
</evidence>
<dbReference type="Proteomes" id="UP000242146">
    <property type="component" value="Unassembled WGS sequence"/>
</dbReference>
<reference evidence="3 4" key="1">
    <citation type="submission" date="2016-07" db="EMBL/GenBank/DDBJ databases">
        <title>Pervasive Adenine N6-methylation of Active Genes in Fungi.</title>
        <authorList>
            <consortium name="DOE Joint Genome Institute"/>
            <person name="Mondo S.J."/>
            <person name="Dannebaum R.O."/>
            <person name="Kuo R.C."/>
            <person name="Labutti K."/>
            <person name="Haridas S."/>
            <person name="Kuo A."/>
            <person name="Salamov A."/>
            <person name="Ahrendt S.R."/>
            <person name="Lipzen A."/>
            <person name="Sullivan W."/>
            <person name="Andreopoulos W.B."/>
            <person name="Clum A."/>
            <person name="Lindquist E."/>
            <person name="Daum C."/>
            <person name="Ramamoorthy G.K."/>
            <person name="Gryganskyi A."/>
            <person name="Culley D."/>
            <person name="Magnuson J.K."/>
            <person name="James T.Y."/>
            <person name="O'Malley M.A."/>
            <person name="Stajich J.E."/>
            <person name="Spatafora J.W."/>
            <person name="Visel A."/>
            <person name="Grigoriev I.V."/>
        </authorList>
    </citation>
    <scope>NUCLEOTIDE SEQUENCE [LARGE SCALE GENOMIC DNA]</scope>
    <source>
        <strain evidence="3 4">NRRL 3301</strain>
    </source>
</reference>
<organism evidence="3 4">
    <name type="scientific">Hesseltinella vesiculosa</name>
    <dbReference type="NCBI Taxonomy" id="101127"/>
    <lineage>
        <taxon>Eukaryota</taxon>
        <taxon>Fungi</taxon>
        <taxon>Fungi incertae sedis</taxon>
        <taxon>Mucoromycota</taxon>
        <taxon>Mucoromycotina</taxon>
        <taxon>Mucoromycetes</taxon>
        <taxon>Mucorales</taxon>
        <taxon>Cunninghamellaceae</taxon>
        <taxon>Hesseltinella</taxon>
    </lineage>
</organism>
<keyword evidence="4" id="KW-1185">Reference proteome</keyword>
<comment type="caution">
    <text evidence="3">The sequence shown here is derived from an EMBL/GenBank/DDBJ whole genome shotgun (WGS) entry which is preliminary data.</text>
</comment>
<gene>
    <name evidence="3" type="ORF">DM01DRAFT_1138693</name>
</gene>
<protein>
    <submittedName>
        <fullName evidence="3">Uncharacterized protein</fullName>
    </submittedName>
</protein>
<evidence type="ECO:0000256" key="2">
    <source>
        <dbReference type="SAM" id="Phobius"/>
    </source>
</evidence>
<keyword evidence="2" id="KW-0472">Membrane</keyword>